<evidence type="ECO:0000313" key="2">
    <source>
        <dbReference type="Proteomes" id="UP000666562"/>
    </source>
</evidence>
<comment type="caution">
    <text evidence="1">The sequence shown here is derived from an EMBL/GenBank/DDBJ whole genome shotgun (WGS) entry which is preliminary data.</text>
</comment>
<accession>A0A8I1X305</accession>
<dbReference type="Proteomes" id="UP000666562">
    <property type="component" value="Unassembled WGS sequence"/>
</dbReference>
<dbReference type="PANTHER" id="PTHR37490:SF1">
    <property type="entry name" value="GLYCOSYLTRANSFERASE 2-LIKE DOMAIN-CONTAINING PROTEIN"/>
    <property type="match status" value="1"/>
</dbReference>
<reference evidence="1" key="1">
    <citation type="submission" date="2020-03" db="EMBL/GenBank/DDBJ databases">
        <title>Genome differentiation and subclade ecological adaptation of Prochlorococcus HLII clade in the global ocean.</title>
        <authorList>
            <person name="Yan W."/>
            <person name="Fen X."/>
            <person name="Zhang W."/>
        </authorList>
    </citation>
    <scope>NUCLEOTIDE SEQUENCE</scope>
    <source>
        <strain evidence="1">XMU1401</strain>
    </source>
</reference>
<evidence type="ECO:0000313" key="1">
    <source>
        <dbReference type="EMBL" id="MBO8223269.1"/>
    </source>
</evidence>
<name>A0A8I1X305_PROMR</name>
<dbReference type="AlphaFoldDB" id="A0A8I1X305"/>
<dbReference type="Pfam" id="PF11913">
    <property type="entry name" value="DUF3431"/>
    <property type="match status" value="1"/>
</dbReference>
<dbReference type="RefSeq" id="WP_100883915.1">
    <property type="nucleotide sequence ID" value="NZ_JAAORC010000002.1"/>
</dbReference>
<protein>
    <submittedName>
        <fullName evidence="1">DUF3431 domain-containing protein</fullName>
    </submittedName>
</protein>
<dbReference type="EMBL" id="JAAORC010000002">
    <property type="protein sequence ID" value="MBO8223269.1"/>
    <property type="molecule type" value="Genomic_DNA"/>
</dbReference>
<proteinExistence type="predicted"/>
<gene>
    <name evidence="1" type="ORF">HA142_07055</name>
</gene>
<dbReference type="PANTHER" id="PTHR37490">
    <property type="entry name" value="EXPRESSED PROTEIN"/>
    <property type="match status" value="1"/>
</dbReference>
<organism evidence="1 2">
    <name type="scientific">Prochlorococcus marinus str. XMU1401</name>
    <dbReference type="NCBI Taxonomy" id="2052594"/>
    <lineage>
        <taxon>Bacteria</taxon>
        <taxon>Bacillati</taxon>
        <taxon>Cyanobacteriota</taxon>
        <taxon>Cyanophyceae</taxon>
        <taxon>Synechococcales</taxon>
        <taxon>Prochlorococcaceae</taxon>
        <taxon>Prochlorococcus</taxon>
    </lineage>
</organism>
<sequence length="239" mass="28710">MDKALIIARYNEDLSWLKEFKDFKIIVYNKGDKLSDNLFYEVINLENKGRESHTWLHHIVKNYNNLNEINIFLQGKIDDLNCMAYKNPNDYLMEINRYGFKASRYGLLGPFHWDWNVNIDKDIRYKNQWENGEISRSNIGFRNFAKKLFPNIPLFVATSYSGCFAVKKEIIQQHNIFFYQELLDILSQNKNPIEGHYMERLWCYIFTKNKPFIESIFDVIQTKIERSRFSKIINNKNIF</sequence>
<dbReference type="InterPro" id="IPR021838">
    <property type="entry name" value="DUF3431"/>
</dbReference>